<dbReference type="PANTHER" id="PTHR34820">
    <property type="entry name" value="INNER MEMBRANE PROTEIN YEBZ"/>
    <property type="match status" value="1"/>
</dbReference>
<evidence type="ECO:0000256" key="2">
    <source>
        <dbReference type="ARBA" id="ARBA00022475"/>
    </source>
</evidence>
<dbReference type="Pfam" id="PF05425">
    <property type="entry name" value="CopD"/>
    <property type="match status" value="1"/>
</dbReference>
<keyword evidence="2" id="KW-1003">Cell membrane</keyword>
<dbReference type="PANTHER" id="PTHR34820:SF4">
    <property type="entry name" value="INNER MEMBRANE PROTEIN YEBZ"/>
    <property type="match status" value="1"/>
</dbReference>
<evidence type="ECO:0000256" key="6">
    <source>
        <dbReference type="SAM" id="Phobius"/>
    </source>
</evidence>
<keyword evidence="5 6" id="KW-0472">Membrane</keyword>
<feature type="transmembrane region" description="Helical" evidence="6">
    <location>
        <begin position="156"/>
        <end position="178"/>
    </location>
</feature>
<dbReference type="Pfam" id="PF09678">
    <property type="entry name" value="Caa3_CtaG"/>
    <property type="match status" value="1"/>
</dbReference>
<feature type="transmembrane region" description="Helical" evidence="6">
    <location>
        <begin position="385"/>
        <end position="402"/>
    </location>
</feature>
<evidence type="ECO:0000256" key="1">
    <source>
        <dbReference type="ARBA" id="ARBA00004651"/>
    </source>
</evidence>
<protein>
    <submittedName>
        <fullName evidence="8">Unannotated protein</fullName>
    </submittedName>
</protein>
<proteinExistence type="predicted"/>
<sequence length="649" mass="70454">MSKRLLGVLSVYGFAALAIWLTLSYTKGNAPLALGDPGEFIRWVQPILQSIKNLAMAMTAGSLVFAAWAFSEKSEALTRLLTRVSLAAMAWAVFGVLHLLATYLWITGSQFSLGNNFGAGLTQFLTEVALGQALSLNVLAAVVISLLAISIASLRSVIFVAALGLAALVPLAVIGHAAGTAGHDMAVNSMGIHLVAAVVWVGGLIELGFQVSAGGNWEVLAKRYSTLALFAFGLTAVSGIAAASIRIVDLRYLFTEWGIVTLVKVGILVVLGLFGACYRLRLLRQPSKVSFAWLMVAELALMGAAFGLGTSLGHSEPPSSKLNLTNFDSPAVILTGSPLPPELTLDRWFTSYKLDLVWLVIVVAATALYLYGVRKLKKRGDNWPIGRTISWLLGMGLLLWITNGPLNVYEQYLFSVHMLAHMILTMGVPVLLVPGAPVTLLMRASDARKDDSRGLREWVLWAVHTPWAKLVSNPIFAAINFAASLVIFYFTPLFAWSTQDHLGHQWMIVHFLITGYLFVQAVVGVDPGPVRIPHLLRLMLLIATLAFHAFFGLSLMNGESLLLPEWYGAMGRTWGEDPLTDQQTGGAIAWGIGEMPAAVLTIIVSIQWFRSDVRDAKRLDRASDRSGNKDVDDYNAMLAKLTKRDGEQQ</sequence>
<accession>A0A6J6B614</accession>
<name>A0A6J6B614_9ZZZZ</name>
<feature type="transmembrane region" description="Helical" evidence="6">
    <location>
        <begin position="587"/>
        <end position="609"/>
    </location>
</feature>
<reference evidence="8" key="1">
    <citation type="submission" date="2020-05" db="EMBL/GenBank/DDBJ databases">
        <authorList>
            <person name="Chiriac C."/>
            <person name="Salcher M."/>
            <person name="Ghai R."/>
            <person name="Kavagutti S V."/>
        </authorList>
    </citation>
    <scope>NUCLEOTIDE SEQUENCE</scope>
</reference>
<organism evidence="8">
    <name type="scientific">freshwater metagenome</name>
    <dbReference type="NCBI Taxonomy" id="449393"/>
    <lineage>
        <taxon>unclassified sequences</taxon>
        <taxon>metagenomes</taxon>
        <taxon>ecological metagenomes</taxon>
    </lineage>
</organism>
<feature type="transmembrane region" description="Helical" evidence="6">
    <location>
        <begin position="422"/>
        <end position="442"/>
    </location>
</feature>
<comment type="subcellular location">
    <subcellularLocation>
        <location evidence="1">Cell membrane</location>
        <topology evidence="1">Multi-pass membrane protein</topology>
    </subcellularLocation>
</comment>
<feature type="transmembrane region" description="Helical" evidence="6">
    <location>
        <begin position="257"/>
        <end position="278"/>
    </location>
</feature>
<dbReference type="InterPro" id="IPR032694">
    <property type="entry name" value="CopC/D"/>
</dbReference>
<dbReference type="InterPro" id="IPR008457">
    <property type="entry name" value="Cu-R_CopD_dom"/>
</dbReference>
<keyword evidence="4 6" id="KW-1133">Transmembrane helix</keyword>
<keyword evidence="3 6" id="KW-0812">Transmembrane</keyword>
<dbReference type="GO" id="GO:0006825">
    <property type="term" value="P:copper ion transport"/>
    <property type="evidence" value="ECO:0007669"/>
    <property type="project" value="InterPro"/>
</dbReference>
<dbReference type="EMBL" id="CAEZUR010000011">
    <property type="protein sequence ID" value="CAB4602141.1"/>
    <property type="molecule type" value="Genomic_DNA"/>
</dbReference>
<evidence type="ECO:0000259" key="7">
    <source>
        <dbReference type="Pfam" id="PF05425"/>
    </source>
</evidence>
<feature type="domain" description="Copper resistance protein D" evidence="7">
    <location>
        <begin position="221"/>
        <end position="310"/>
    </location>
</feature>
<evidence type="ECO:0000313" key="8">
    <source>
        <dbReference type="EMBL" id="CAB4534266.1"/>
    </source>
</evidence>
<feature type="transmembrane region" description="Helical" evidence="6">
    <location>
        <begin position="290"/>
        <end position="312"/>
    </location>
</feature>
<feature type="transmembrane region" description="Helical" evidence="6">
    <location>
        <begin position="51"/>
        <end position="71"/>
    </location>
</feature>
<dbReference type="AlphaFoldDB" id="A0A6J6B614"/>
<dbReference type="GO" id="GO:0005886">
    <property type="term" value="C:plasma membrane"/>
    <property type="evidence" value="ECO:0007669"/>
    <property type="project" value="UniProtKB-SubCell"/>
</dbReference>
<feature type="transmembrane region" description="Helical" evidence="6">
    <location>
        <begin position="129"/>
        <end position="149"/>
    </location>
</feature>
<evidence type="ECO:0000256" key="5">
    <source>
        <dbReference type="ARBA" id="ARBA00023136"/>
    </source>
</evidence>
<feature type="transmembrane region" description="Helical" evidence="6">
    <location>
        <begin position="224"/>
        <end position="245"/>
    </location>
</feature>
<evidence type="ECO:0000256" key="3">
    <source>
        <dbReference type="ARBA" id="ARBA00022692"/>
    </source>
</evidence>
<feature type="transmembrane region" description="Helical" evidence="6">
    <location>
        <begin position="190"/>
        <end position="212"/>
    </location>
</feature>
<evidence type="ECO:0000313" key="9">
    <source>
        <dbReference type="EMBL" id="CAB4602141.1"/>
    </source>
</evidence>
<feature type="transmembrane region" description="Helical" evidence="6">
    <location>
        <begin position="535"/>
        <end position="556"/>
    </location>
</feature>
<gene>
    <name evidence="8" type="ORF">UFOPK1433_00126</name>
    <name evidence="9" type="ORF">UFOPK1843_00226</name>
</gene>
<dbReference type="InterPro" id="IPR019108">
    <property type="entry name" value="Caa3_assmbl_CtaG-rel"/>
</dbReference>
<dbReference type="EMBL" id="CAEZSN010000007">
    <property type="protein sequence ID" value="CAB4534266.1"/>
    <property type="molecule type" value="Genomic_DNA"/>
</dbReference>
<feature type="transmembrane region" description="Helical" evidence="6">
    <location>
        <begin position="356"/>
        <end position="373"/>
    </location>
</feature>
<feature type="transmembrane region" description="Helical" evidence="6">
    <location>
        <begin position="475"/>
        <end position="496"/>
    </location>
</feature>
<feature type="transmembrane region" description="Helical" evidence="6">
    <location>
        <begin position="83"/>
        <end position="106"/>
    </location>
</feature>
<feature type="transmembrane region" description="Helical" evidence="6">
    <location>
        <begin position="502"/>
        <end position="523"/>
    </location>
</feature>
<evidence type="ECO:0000256" key="4">
    <source>
        <dbReference type="ARBA" id="ARBA00022989"/>
    </source>
</evidence>